<evidence type="ECO:0000313" key="4">
    <source>
        <dbReference type="EMBL" id="KAK1936412.1"/>
    </source>
</evidence>
<evidence type="ECO:0000256" key="1">
    <source>
        <dbReference type="ARBA" id="ARBA00010531"/>
    </source>
</evidence>
<name>A0AAD9LI62_BABDI</name>
<dbReference type="Pfam" id="PF00687">
    <property type="entry name" value="Ribosomal_L1"/>
    <property type="match status" value="1"/>
</dbReference>
<dbReference type="PANTHER" id="PTHR36427">
    <property type="entry name" value="54S RIBOSOMAL PROTEIN L1, MITOCHONDRIAL"/>
    <property type="match status" value="1"/>
</dbReference>
<protein>
    <submittedName>
        <fullName evidence="4">Ribosomal protein L1</fullName>
    </submittedName>
</protein>
<gene>
    <name evidence="4" type="ORF">X943_003310</name>
</gene>
<dbReference type="Gene3D" id="3.40.50.790">
    <property type="match status" value="1"/>
</dbReference>
<reference evidence="4" key="2">
    <citation type="submission" date="2021-05" db="EMBL/GenBank/DDBJ databases">
        <authorList>
            <person name="Pain A."/>
        </authorList>
    </citation>
    <scope>NUCLEOTIDE SEQUENCE</scope>
    <source>
        <strain evidence="4">1802A</strain>
    </source>
</reference>
<dbReference type="Proteomes" id="UP001195914">
    <property type="component" value="Unassembled WGS sequence"/>
</dbReference>
<keyword evidence="5" id="KW-1185">Reference proteome</keyword>
<dbReference type="Gene3D" id="3.30.190.20">
    <property type="match status" value="1"/>
</dbReference>
<evidence type="ECO:0000256" key="2">
    <source>
        <dbReference type="ARBA" id="ARBA00022980"/>
    </source>
</evidence>
<reference evidence="4" key="1">
    <citation type="journal article" date="2014" name="Nucleic Acids Res.">
        <title>The evolutionary dynamics of variant antigen genes in Babesia reveal a history of genomic innovation underlying host-parasite interaction.</title>
        <authorList>
            <person name="Jackson A.P."/>
            <person name="Otto T.D."/>
            <person name="Darby A."/>
            <person name="Ramaprasad A."/>
            <person name="Xia D."/>
            <person name="Echaide I.E."/>
            <person name="Farber M."/>
            <person name="Gahlot S."/>
            <person name="Gamble J."/>
            <person name="Gupta D."/>
            <person name="Gupta Y."/>
            <person name="Jackson L."/>
            <person name="Malandrin L."/>
            <person name="Malas T.B."/>
            <person name="Moussa E."/>
            <person name="Nair M."/>
            <person name="Reid A.J."/>
            <person name="Sanders M."/>
            <person name="Sharma J."/>
            <person name="Tracey A."/>
            <person name="Quail M.A."/>
            <person name="Weir W."/>
            <person name="Wastling J.M."/>
            <person name="Hall N."/>
            <person name="Willadsen P."/>
            <person name="Lingelbach K."/>
            <person name="Shiels B."/>
            <person name="Tait A."/>
            <person name="Berriman M."/>
            <person name="Allred D.R."/>
            <person name="Pain A."/>
        </authorList>
    </citation>
    <scope>NUCLEOTIDE SEQUENCE</scope>
    <source>
        <strain evidence="4">1802A</strain>
    </source>
</reference>
<evidence type="ECO:0000313" key="5">
    <source>
        <dbReference type="Proteomes" id="UP001195914"/>
    </source>
</evidence>
<proteinExistence type="inferred from homology"/>
<comment type="similarity">
    <text evidence="1">Belongs to the universal ribosomal protein uL1 family.</text>
</comment>
<sequence>MLYSPSLYKALVFRFKWAHMQARFKKYLPFYTASKKNSVRHKRDTDASAALSGSDDLQTAECQRKDVVSRLATPVEALEVLRSLRCSLSGSDSECDTILLRLWTRLDVKRIALRGVSMVPHPVGPSPRVVAICEDEEVPLALECGAAYAGLDSILERIAGGWTNFDSCVTTIVHMPKLVKVARILGPKKLMPNIKEGTLANNLLDAVRRLSSSKSVQFRAYPITTEDHQKLKAIISRNKEFDFDEDNIGVIEVPIANVDASFNDVIENSKHLMRAVLRQRPTVAVNKAESQFQWPPVKKDVNSILEDAFSCESVNILT</sequence>
<dbReference type="AlphaFoldDB" id="A0AAD9LI62"/>
<accession>A0AAD9LI62</accession>
<dbReference type="CDD" id="cd00403">
    <property type="entry name" value="Ribosomal_L1"/>
    <property type="match status" value="1"/>
</dbReference>
<evidence type="ECO:0000256" key="3">
    <source>
        <dbReference type="ARBA" id="ARBA00023274"/>
    </source>
</evidence>
<dbReference type="InterPro" id="IPR016095">
    <property type="entry name" value="Ribosomal_uL1_3-a/b-sand"/>
</dbReference>
<dbReference type="SUPFAM" id="SSF56808">
    <property type="entry name" value="Ribosomal protein L1"/>
    <property type="match status" value="1"/>
</dbReference>
<dbReference type="EMBL" id="JAHBMH010000044">
    <property type="protein sequence ID" value="KAK1936412.1"/>
    <property type="molecule type" value="Genomic_DNA"/>
</dbReference>
<dbReference type="GO" id="GO:1990904">
    <property type="term" value="C:ribonucleoprotein complex"/>
    <property type="evidence" value="ECO:0007669"/>
    <property type="project" value="UniProtKB-KW"/>
</dbReference>
<dbReference type="PANTHER" id="PTHR36427:SF3">
    <property type="entry name" value="LARGE RIBOSOMAL SUBUNIT PROTEIN UL1M"/>
    <property type="match status" value="1"/>
</dbReference>
<dbReference type="InterPro" id="IPR028364">
    <property type="entry name" value="Ribosomal_uL1/biogenesis"/>
</dbReference>
<dbReference type="GO" id="GO:0005840">
    <property type="term" value="C:ribosome"/>
    <property type="evidence" value="ECO:0007669"/>
    <property type="project" value="UniProtKB-KW"/>
</dbReference>
<comment type="caution">
    <text evidence="4">The sequence shown here is derived from an EMBL/GenBank/DDBJ whole genome shotgun (WGS) entry which is preliminary data.</text>
</comment>
<keyword evidence="3" id="KW-0687">Ribonucleoprotein</keyword>
<organism evidence="4 5">
    <name type="scientific">Babesia divergens</name>
    <dbReference type="NCBI Taxonomy" id="32595"/>
    <lineage>
        <taxon>Eukaryota</taxon>
        <taxon>Sar</taxon>
        <taxon>Alveolata</taxon>
        <taxon>Apicomplexa</taxon>
        <taxon>Aconoidasida</taxon>
        <taxon>Piroplasmida</taxon>
        <taxon>Babesiidae</taxon>
        <taxon>Babesia</taxon>
    </lineage>
</organism>
<keyword evidence="2 4" id="KW-0689">Ribosomal protein</keyword>
<dbReference type="InterPro" id="IPR023674">
    <property type="entry name" value="Ribosomal_uL1-like"/>
</dbReference>